<keyword evidence="4" id="KW-0808">Transferase</keyword>
<sequence>MTPLEANSRISQHKSISLLCSAPSFEAELLPKIIAHFSVHAEPDIEGLDDYLKDQSIYTLPDVIILEVDEHGHCFEYIDKLKQNVLLKGLVIILLAKKKDAKVRETAMRYKVNDLYISPIPLDDLCERIFFLVKFKLFKPQLSDLSNVDFTYKIPFTKRLFDIIASGLALLFLSPFFLIVAIIIAFESKGPVIFKSKRVGTGYRVFDFYKFRSMRTGASEELANLSELNQYDKSETGSTTFVKLKNDPRITKFGHFIRNYSIDELPQLFNVLIGDMSLVGNRPLPLYEAEMLTSNEWSMRFLGPAGLTGLWQVTRRGKAEMSERERKKLDNFYAQNHSFWLDIKILLKTLPAAVQKEKV</sequence>
<dbReference type="Gene3D" id="3.40.50.2300">
    <property type="match status" value="1"/>
</dbReference>
<evidence type="ECO:0000256" key="1">
    <source>
        <dbReference type="ARBA" id="ARBA00006464"/>
    </source>
</evidence>
<feature type="domain" description="Bacterial sugar transferase" evidence="3">
    <location>
        <begin position="158"/>
        <end position="353"/>
    </location>
</feature>
<feature type="transmembrane region" description="Helical" evidence="2">
    <location>
        <begin position="163"/>
        <end position="186"/>
    </location>
</feature>
<evidence type="ECO:0000259" key="3">
    <source>
        <dbReference type="Pfam" id="PF02397"/>
    </source>
</evidence>
<evidence type="ECO:0000313" key="5">
    <source>
        <dbReference type="Proteomes" id="UP000293347"/>
    </source>
</evidence>
<comment type="caution">
    <text evidence="4">The sequence shown here is derived from an EMBL/GenBank/DDBJ whole genome shotgun (WGS) entry which is preliminary data.</text>
</comment>
<accession>A0A4R0NLX8</accession>
<dbReference type="GO" id="GO:0016780">
    <property type="term" value="F:phosphotransferase activity, for other substituted phosphate groups"/>
    <property type="evidence" value="ECO:0007669"/>
    <property type="project" value="TreeGrafter"/>
</dbReference>
<keyword evidence="5" id="KW-1185">Reference proteome</keyword>
<comment type="similarity">
    <text evidence="1">Belongs to the bacterial sugar transferase family.</text>
</comment>
<dbReference type="InterPro" id="IPR011006">
    <property type="entry name" value="CheY-like_superfamily"/>
</dbReference>
<dbReference type="PANTHER" id="PTHR30576:SF0">
    <property type="entry name" value="UNDECAPRENYL-PHOSPHATE N-ACETYLGALACTOSAMINYL 1-PHOSPHATE TRANSFERASE-RELATED"/>
    <property type="match status" value="1"/>
</dbReference>
<dbReference type="InterPro" id="IPR003362">
    <property type="entry name" value="Bact_transf"/>
</dbReference>
<dbReference type="EMBL" id="SJSL01000002">
    <property type="protein sequence ID" value="TCD01852.1"/>
    <property type="molecule type" value="Genomic_DNA"/>
</dbReference>
<evidence type="ECO:0000313" key="4">
    <source>
        <dbReference type="EMBL" id="TCD01852.1"/>
    </source>
</evidence>
<evidence type="ECO:0000256" key="2">
    <source>
        <dbReference type="SAM" id="Phobius"/>
    </source>
</evidence>
<dbReference type="AlphaFoldDB" id="A0A4R0NLX8"/>
<dbReference type="OrthoDB" id="9808602at2"/>
<reference evidence="4 5" key="1">
    <citation type="submission" date="2019-02" db="EMBL/GenBank/DDBJ databases">
        <title>Pedobacter sp. RP-1-14 sp. nov., isolated from Arctic soil.</title>
        <authorList>
            <person name="Dahal R.H."/>
        </authorList>
    </citation>
    <scope>NUCLEOTIDE SEQUENCE [LARGE SCALE GENOMIC DNA]</scope>
    <source>
        <strain evidence="4 5">RP-1-14</strain>
    </source>
</reference>
<dbReference type="SUPFAM" id="SSF52172">
    <property type="entry name" value="CheY-like"/>
    <property type="match status" value="1"/>
</dbReference>
<protein>
    <submittedName>
        <fullName evidence="4">Sugar transferase</fullName>
    </submittedName>
</protein>
<keyword evidence="2" id="KW-1133">Transmembrane helix</keyword>
<dbReference type="PANTHER" id="PTHR30576">
    <property type="entry name" value="COLANIC BIOSYNTHESIS UDP-GLUCOSE LIPID CARRIER TRANSFERASE"/>
    <property type="match status" value="1"/>
</dbReference>
<organism evidence="4 5">
    <name type="scientific">Pedobacter psychroterrae</name>
    <dbReference type="NCBI Taxonomy" id="2530453"/>
    <lineage>
        <taxon>Bacteria</taxon>
        <taxon>Pseudomonadati</taxon>
        <taxon>Bacteroidota</taxon>
        <taxon>Sphingobacteriia</taxon>
        <taxon>Sphingobacteriales</taxon>
        <taxon>Sphingobacteriaceae</taxon>
        <taxon>Pedobacter</taxon>
    </lineage>
</organism>
<dbReference type="Proteomes" id="UP000293347">
    <property type="component" value="Unassembled WGS sequence"/>
</dbReference>
<dbReference type="Pfam" id="PF02397">
    <property type="entry name" value="Bac_transf"/>
    <property type="match status" value="1"/>
</dbReference>
<name>A0A4R0NLX8_9SPHI</name>
<proteinExistence type="inferred from homology"/>
<keyword evidence="2" id="KW-0472">Membrane</keyword>
<keyword evidence="2" id="KW-0812">Transmembrane</keyword>
<gene>
    <name evidence="4" type="ORF">EZ437_13280</name>
</gene>